<organism evidence="2 3">
    <name type="scientific">Eragrostis curvula</name>
    <name type="common">weeping love grass</name>
    <dbReference type="NCBI Taxonomy" id="38414"/>
    <lineage>
        <taxon>Eukaryota</taxon>
        <taxon>Viridiplantae</taxon>
        <taxon>Streptophyta</taxon>
        <taxon>Embryophyta</taxon>
        <taxon>Tracheophyta</taxon>
        <taxon>Spermatophyta</taxon>
        <taxon>Magnoliopsida</taxon>
        <taxon>Liliopsida</taxon>
        <taxon>Poales</taxon>
        <taxon>Poaceae</taxon>
        <taxon>PACMAD clade</taxon>
        <taxon>Chloridoideae</taxon>
        <taxon>Eragrostideae</taxon>
        <taxon>Eragrostidinae</taxon>
        <taxon>Eragrostis</taxon>
    </lineage>
</organism>
<evidence type="ECO:0000313" key="2">
    <source>
        <dbReference type="EMBL" id="TVU03704.1"/>
    </source>
</evidence>
<keyword evidence="3" id="KW-1185">Reference proteome</keyword>
<feature type="non-terminal residue" evidence="2">
    <location>
        <position position="1"/>
    </location>
</feature>
<dbReference type="Gramene" id="TVU03704">
    <property type="protein sequence ID" value="TVU03704"/>
    <property type="gene ID" value="EJB05_50735"/>
</dbReference>
<reference evidence="2 3" key="1">
    <citation type="journal article" date="2019" name="Sci. Rep.">
        <title>A high-quality genome of Eragrostis curvula grass provides insights into Poaceae evolution and supports new strategies to enhance forage quality.</title>
        <authorList>
            <person name="Carballo J."/>
            <person name="Santos B.A.C.M."/>
            <person name="Zappacosta D."/>
            <person name="Garbus I."/>
            <person name="Selva J.P."/>
            <person name="Gallo C.A."/>
            <person name="Diaz A."/>
            <person name="Albertini E."/>
            <person name="Caccamo M."/>
            <person name="Echenique V."/>
        </authorList>
    </citation>
    <scope>NUCLEOTIDE SEQUENCE [LARGE SCALE GENOMIC DNA]</scope>
    <source>
        <strain evidence="3">cv. Victoria</strain>
        <tissue evidence="2">Leaf</tissue>
    </source>
</reference>
<dbReference type="PANTHER" id="PTHR10775">
    <property type="entry name" value="OS08G0208400 PROTEIN"/>
    <property type="match status" value="1"/>
</dbReference>
<dbReference type="PANTHER" id="PTHR10775:SF183">
    <property type="entry name" value="TRANSPOSON, EN_SPM-LIKE, TRANSPOSASE-ASSOCIATED DOMAIN PROTEIN-RELATED"/>
    <property type="match status" value="1"/>
</dbReference>
<feature type="compositionally biased region" description="Basic and acidic residues" evidence="1">
    <location>
        <begin position="1"/>
        <end position="14"/>
    </location>
</feature>
<evidence type="ECO:0000313" key="3">
    <source>
        <dbReference type="Proteomes" id="UP000324897"/>
    </source>
</evidence>
<protein>
    <submittedName>
        <fullName evidence="2">Uncharacterized protein</fullName>
    </submittedName>
</protein>
<accession>A0A5J9SXL8</accession>
<proteinExistence type="predicted"/>
<gene>
    <name evidence="2" type="ORF">EJB05_50735</name>
</gene>
<evidence type="ECO:0000256" key="1">
    <source>
        <dbReference type="SAM" id="MobiDB-lite"/>
    </source>
</evidence>
<sequence length="249" mass="28451">MLQDYQEARFREQPREEEEPEESAKSFYDMFEASQKPFHGHTRVSKLDAIARLIAVKSQFSLSRNAFDVMLTVVASLLPEGHILPMSMYEAQKLLSALKMPYEQIHACPKGCVLFRKEHAEAKYCPKYGSSRFMEVDAGDGQKRQLTAQLREEMEAKMQEQETMYQARLQGQQAVYDARLQEQQAMYVARMQEEVQRQMQTIFQQWHNNGMQPPPLPLPPPVGASSPSQGTLNISAGSNNQPIFAECQT</sequence>
<dbReference type="EMBL" id="RWGY01000156">
    <property type="protein sequence ID" value="TVU03704.1"/>
    <property type="molecule type" value="Genomic_DNA"/>
</dbReference>
<comment type="caution">
    <text evidence="2">The sequence shown here is derived from an EMBL/GenBank/DDBJ whole genome shotgun (WGS) entry which is preliminary data.</text>
</comment>
<name>A0A5J9SXL8_9POAL</name>
<dbReference type="AlphaFoldDB" id="A0A5J9SXL8"/>
<dbReference type="OrthoDB" id="618044at2759"/>
<dbReference type="Proteomes" id="UP000324897">
    <property type="component" value="Unassembled WGS sequence"/>
</dbReference>
<feature type="region of interest" description="Disordered" evidence="1">
    <location>
        <begin position="1"/>
        <end position="25"/>
    </location>
</feature>